<dbReference type="HAMAP" id="MF_01547">
    <property type="entry name" value="RNA_methyltr_E"/>
    <property type="match status" value="1"/>
</dbReference>
<keyword evidence="4" id="KW-0489">Methyltransferase</keyword>
<comment type="caution">
    <text evidence="17">The sequence shown here is derived from an EMBL/GenBank/DDBJ whole genome shotgun (WGS) entry which is preliminary data.</text>
</comment>
<evidence type="ECO:0000256" key="12">
    <source>
        <dbReference type="ARBA" id="ARBA00076606"/>
    </source>
</evidence>
<evidence type="ECO:0000256" key="11">
    <source>
        <dbReference type="ARBA" id="ARBA00058412"/>
    </source>
</evidence>
<name>A0A9Q0IKZ6_9TELE</name>
<dbReference type="AlphaFoldDB" id="A0A9Q0IKZ6"/>
<dbReference type="InterPro" id="IPR050082">
    <property type="entry name" value="RNA_methyltr_RlmE"/>
</dbReference>
<evidence type="ECO:0000259" key="16">
    <source>
        <dbReference type="Pfam" id="PF01728"/>
    </source>
</evidence>
<keyword evidence="8" id="KW-0496">Mitochondrion</keyword>
<reference evidence="17" key="1">
    <citation type="submission" date="2022-07" db="EMBL/GenBank/DDBJ databases">
        <title>Chromosome-level genome of Muraenolepis orangiensis.</title>
        <authorList>
            <person name="Kim J."/>
        </authorList>
    </citation>
    <scope>NUCLEOTIDE SEQUENCE</scope>
    <source>
        <strain evidence="17">KU_S4_2022</strain>
        <tissue evidence="17">Muscle</tissue>
    </source>
</reference>
<dbReference type="EMBL" id="JANIIK010000047">
    <property type="protein sequence ID" value="KAJ3600836.1"/>
    <property type="molecule type" value="Genomic_DNA"/>
</dbReference>
<dbReference type="SUPFAM" id="SSF53335">
    <property type="entry name" value="S-adenosyl-L-methionine-dependent methyltransferases"/>
    <property type="match status" value="1"/>
</dbReference>
<dbReference type="PANTHER" id="PTHR10920">
    <property type="entry name" value="RIBOSOMAL RNA METHYLTRANSFERASE"/>
    <property type="match status" value="1"/>
</dbReference>
<dbReference type="GO" id="GO:1902775">
    <property type="term" value="P:mitochondrial large ribosomal subunit assembly"/>
    <property type="evidence" value="ECO:0007669"/>
    <property type="project" value="UniProtKB-ARBA"/>
</dbReference>
<keyword evidence="7" id="KW-0809">Transit peptide</keyword>
<dbReference type="PANTHER" id="PTHR10920:SF18">
    <property type="entry name" value="RRNA METHYLTRANSFERASE 2, MITOCHONDRIAL"/>
    <property type="match status" value="1"/>
</dbReference>
<dbReference type="OrthoDB" id="20105at2759"/>
<organism evidence="17 18">
    <name type="scientific">Muraenolepis orangiensis</name>
    <name type="common">Patagonian moray cod</name>
    <dbReference type="NCBI Taxonomy" id="630683"/>
    <lineage>
        <taxon>Eukaryota</taxon>
        <taxon>Metazoa</taxon>
        <taxon>Chordata</taxon>
        <taxon>Craniata</taxon>
        <taxon>Vertebrata</taxon>
        <taxon>Euteleostomi</taxon>
        <taxon>Actinopterygii</taxon>
        <taxon>Neopterygii</taxon>
        <taxon>Teleostei</taxon>
        <taxon>Neoteleostei</taxon>
        <taxon>Acanthomorphata</taxon>
        <taxon>Zeiogadaria</taxon>
        <taxon>Gadariae</taxon>
        <taxon>Gadiformes</taxon>
        <taxon>Muraenolepidoidei</taxon>
        <taxon>Muraenolepididae</taxon>
        <taxon>Muraenolepis</taxon>
    </lineage>
</organism>
<dbReference type="FunFam" id="3.40.50.150:FF:000129">
    <property type="entry name" value="Mitochondrial rRNA methyltransferase 2"/>
    <property type="match status" value="1"/>
</dbReference>
<evidence type="ECO:0000256" key="15">
    <source>
        <dbReference type="PIRSR" id="PIRSR005461-1"/>
    </source>
</evidence>
<dbReference type="Pfam" id="PF01728">
    <property type="entry name" value="FtsJ"/>
    <property type="match status" value="1"/>
</dbReference>
<dbReference type="GO" id="GO:0005759">
    <property type="term" value="C:mitochondrial matrix"/>
    <property type="evidence" value="ECO:0007669"/>
    <property type="project" value="UniProtKB-ARBA"/>
</dbReference>
<keyword evidence="6 15" id="KW-0949">S-adenosyl-L-methionine</keyword>
<evidence type="ECO:0000256" key="14">
    <source>
        <dbReference type="ARBA" id="ARBA00082868"/>
    </source>
</evidence>
<proteinExistence type="inferred from homology"/>
<sequence>MQGCCISFIPKRYLHATVGLMKKIPHNLKGKSTADQSWLLRQLNDPYVKAAKTHNYRCRSAFKLLEVDDRHALLRPGLSVVDCGAAPGAWSQVAVRRVNAAGADAELPRGTVVGVDLLNIAPLDGALFLSSHDVTDPVTHARLQGMLPDAKADVILSDMAPNASGFRHMDHESLIAMCLTLVDLSQKVLRPGGSLLCKYWDGFLAPTLQKRLSEVFGVVRVLKPKASRKESAELYLLAKMYKQIK</sequence>
<evidence type="ECO:0000256" key="5">
    <source>
        <dbReference type="ARBA" id="ARBA00022679"/>
    </source>
</evidence>
<dbReference type="InterPro" id="IPR029063">
    <property type="entry name" value="SAM-dependent_MTases_sf"/>
</dbReference>
<comment type="function">
    <text evidence="11">S-adenosyl-L-methionine-dependent 2'-O-ribose methyltransferase that catalyzes the formation of 2'-O-methyluridine at position 1369 (Um1369) in the 16S mitochondrial large subunit ribosomal RNA (mtLSU rRNA), a universally conserved modification in the peptidyl transferase domain of the mtLSU rRNA. This activity may require prior 2'-O-methylguanosine modification at position 1370 (Gm1370) by MRM3. Essential for late-stage assembly of mtLSU required for efficient translation of mitochondrial DNA encoded proteins; methyltransferase activity is not required for this function. Essential for mitochondrial respiratory function.</text>
</comment>
<evidence type="ECO:0000256" key="3">
    <source>
        <dbReference type="ARBA" id="ARBA00022552"/>
    </source>
</evidence>
<dbReference type="PIRSF" id="PIRSF005461">
    <property type="entry name" value="23S_rRNA_mtase"/>
    <property type="match status" value="1"/>
</dbReference>
<dbReference type="Gene3D" id="3.40.50.150">
    <property type="entry name" value="Vaccinia Virus protein VP39"/>
    <property type="match status" value="1"/>
</dbReference>
<dbReference type="Proteomes" id="UP001148018">
    <property type="component" value="Unassembled WGS sequence"/>
</dbReference>
<evidence type="ECO:0000256" key="8">
    <source>
        <dbReference type="ARBA" id="ARBA00023128"/>
    </source>
</evidence>
<evidence type="ECO:0000313" key="17">
    <source>
        <dbReference type="EMBL" id="KAJ3600836.1"/>
    </source>
</evidence>
<evidence type="ECO:0000256" key="7">
    <source>
        <dbReference type="ARBA" id="ARBA00022946"/>
    </source>
</evidence>
<evidence type="ECO:0000256" key="13">
    <source>
        <dbReference type="ARBA" id="ARBA00080354"/>
    </source>
</evidence>
<keyword evidence="5" id="KW-0808">Transferase</keyword>
<protein>
    <recommendedName>
        <fullName evidence="9">rRNA methyltransferase 2, mitochondrial</fullName>
    </recommendedName>
    <alternativeName>
        <fullName evidence="14">16S rRNA (uridine(1369)-2'-O)-methyltransferase</fullName>
    </alternativeName>
    <alternativeName>
        <fullName evidence="12">16S rRNA [Um1369] 2'-O-methyltransferase</fullName>
    </alternativeName>
    <alternativeName>
        <fullName evidence="13">Protein ftsJ homolog 2</fullName>
    </alternativeName>
</protein>
<dbReference type="CDD" id="cd02440">
    <property type="entry name" value="AdoMet_MTases"/>
    <property type="match status" value="1"/>
</dbReference>
<evidence type="ECO:0000256" key="10">
    <source>
        <dbReference type="ARBA" id="ARBA00051808"/>
    </source>
</evidence>
<accession>A0A9Q0IKZ6</accession>
<feature type="domain" description="Ribosomal RNA methyltransferase FtsJ" evidence="16">
    <location>
        <begin position="56"/>
        <end position="239"/>
    </location>
</feature>
<evidence type="ECO:0000256" key="2">
    <source>
        <dbReference type="ARBA" id="ARBA00009258"/>
    </source>
</evidence>
<dbReference type="InterPro" id="IPR002877">
    <property type="entry name" value="RNA_MeTrfase_FtsJ_dom"/>
</dbReference>
<keyword evidence="18" id="KW-1185">Reference proteome</keyword>
<evidence type="ECO:0000256" key="9">
    <source>
        <dbReference type="ARBA" id="ARBA00041184"/>
    </source>
</evidence>
<gene>
    <name evidence="17" type="ORF">NHX12_031811</name>
</gene>
<comment type="subcellular location">
    <subcellularLocation>
        <location evidence="1">Mitochondrion</location>
    </subcellularLocation>
</comment>
<dbReference type="InterPro" id="IPR015507">
    <property type="entry name" value="rRNA-MeTfrase_E"/>
</dbReference>
<feature type="active site" description="Proton acceptor" evidence="15">
    <location>
        <position position="198"/>
    </location>
</feature>
<evidence type="ECO:0000256" key="4">
    <source>
        <dbReference type="ARBA" id="ARBA00022603"/>
    </source>
</evidence>
<evidence type="ECO:0000256" key="1">
    <source>
        <dbReference type="ARBA" id="ARBA00004173"/>
    </source>
</evidence>
<comment type="catalytic activity">
    <reaction evidence="10">
        <text>uridine(1369) in 16S rRNA + S-adenosyl-L-methionine = 2'-O-methyluridine(1369) in 16S rRNA + S-adenosyl-L-homocysteine + H(+)</text>
        <dbReference type="Rhea" id="RHEA:47764"/>
        <dbReference type="Rhea" id="RHEA-COMP:11903"/>
        <dbReference type="Rhea" id="RHEA-COMP:11904"/>
        <dbReference type="ChEBI" id="CHEBI:15378"/>
        <dbReference type="ChEBI" id="CHEBI:57856"/>
        <dbReference type="ChEBI" id="CHEBI:59789"/>
        <dbReference type="ChEBI" id="CHEBI:65315"/>
        <dbReference type="ChEBI" id="CHEBI:74478"/>
    </reaction>
</comment>
<dbReference type="GO" id="GO:0008650">
    <property type="term" value="F:rRNA (uridine-2'-O-)-methyltransferase activity"/>
    <property type="evidence" value="ECO:0007669"/>
    <property type="project" value="TreeGrafter"/>
</dbReference>
<comment type="similarity">
    <text evidence="2">Belongs to the class I-like SAM-binding methyltransferase superfamily. RNA methyltransferase RlmE family.</text>
</comment>
<evidence type="ECO:0000256" key="6">
    <source>
        <dbReference type="ARBA" id="ARBA00022691"/>
    </source>
</evidence>
<keyword evidence="3" id="KW-0698">rRNA processing</keyword>
<evidence type="ECO:0000313" key="18">
    <source>
        <dbReference type="Proteomes" id="UP001148018"/>
    </source>
</evidence>